<proteinExistence type="predicted"/>
<feature type="signal peptide" evidence="2">
    <location>
        <begin position="1"/>
        <end position="26"/>
    </location>
</feature>
<dbReference type="InterPro" id="IPR037682">
    <property type="entry name" value="TonB_C"/>
</dbReference>
<dbReference type="PANTHER" id="PTHR24133">
    <property type="entry name" value="ANKYRIN DOMAIN-CONTAINING"/>
    <property type="match status" value="1"/>
</dbReference>
<dbReference type="Pfam" id="PF12796">
    <property type="entry name" value="Ank_2"/>
    <property type="match status" value="2"/>
</dbReference>
<dbReference type="Gene3D" id="1.25.40.20">
    <property type="entry name" value="Ankyrin repeat-containing domain"/>
    <property type="match status" value="3"/>
</dbReference>
<dbReference type="EMBL" id="CP071793">
    <property type="protein sequence ID" value="QTD48658.1"/>
    <property type="molecule type" value="Genomic_DNA"/>
</dbReference>
<dbReference type="KEGG" id="scor:J3U87_24010"/>
<dbReference type="SMART" id="SM00248">
    <property type="entry name" value="ANK"/>
    <property type="match status" value="7"/>
</dbReference>
<dbReference type="AlphaFoldDB" id="A0A8A4TIP1"/>
<name>A0A8A4TIP1_SULCO</name>
<dbReference type="GO" id="GO:0055085">
    <property type="term" value="P:transmembrane transport"/>
    <property type="evidence" value="ECO:0007669"/>
    <property type="project" value="InterPro"/>
</dbReference>
<feature type="repeat" description="ANK" evidence="1">
    <location>
        <begin position="268"/>
        <end position="300"/>
    </location>
</feature>
<gene>
    <name evidence="4" type="ORF">J3U87_24010</name>
</gene>
<feature type="repeat" description="ANK" evidence="1">
    <location>
        <begin position="175"/>
        <end position="207"/>
    </location>
</feature>
<dbReference type="InterPro" id="IPR052391">
    <property type="entry name" value="E3_Ligase-Neurotoxin"/>
</dbReference>
<protein>
    <submittedName>
        <fullName evidence="4">Ankyrin repeat domain-containing protein</fullName>
    </submittedName>
</protein>
<feature type="repeat" description="ANK" evidence="1">
    <location>
        <begin position="142"/>
        <end position="174"/>
    </location>
</feature>
<dbReference type="PROSITE" id="PS50297">
    <property type="entry name" value="ANK_REP_REGION"/>
    <property type="match status" value="4"/>
</dbReference>
<feature type="repeat" description="ANK" evidence="1">
    <location>
        <begin position="109"/>
        <end position="141"/>
    </location>
</feature>
<accession>A0A8A4TIP1</accession>
<dbReference type="SUPFAM" id="SSF48403">
    <property type="entry name" value="Ankyrin repeat"/>
    <property type="match status" value="1"/>
</dbReference>
<evidence type="ECO:0000256" key="1">
    <source>
        <dbReference type="PROSITE-ProRule" id="PRU00023"/>
    </source>
</evidence>
<sequence length="505" mass="54620">MLMRSNFRTCMVWVYLMGGVVPGAFAAPLQTSDTGAATADTQAAAAALHGAVFIGDLDAVAEQLRMGTDPNLTLSNRDTPLIAAAENGHMAILTALIQAGARLNLQGEGGQTALNRAVMNGRLEVVRSLLARGAFAHVADDHGQTPLMKAVQHRDYALIRLLVPKTPQIDHADLRGQSALMLAVKAGDLRATGMLLAGGASATTSDQWGNVPVEYARLLGNKRLEELVAGRRALVPLAPVYQALFENDTAAVAQMLADGTASKTADPYGRTLLTFAAEACSPETMVFLLEKGAYINGPDREMVTPLMMAVMKKRVSMVRVLLERGARPNYANRAGLTALSFAIDSRDETVTRLLMGAGANRLGLPGNHPPLELTSNRIDFARLRANLVKVDLDDDIAKCRYRIDQTENRSGQVEYPRITRKNPDVPALAVGRNFEGTVIVAATLGKKKGTFRDIEVVRGVGEWLYDFEHQAVLALKKWTYKPGRIDGKKADVRMLLKVEFKQPGS</sequence>
<feature type="chain" id="PRO_5035276690" evidence="2">
    <location>
        <begin position="27"/>
        <end position="505"/>
    </location>
</feature>
<evidence type="ECO:0000259" key="3">
    <source>
        <dbReference type="Pfam" id="PF03544"/>
    </source>
</evidence>
<dbReference type="PROSITE" id="PS50088">
    <property type="entry name" value="ANK_REPEAT"/>
    <property type="match status" value="6"/>
</dbReference>
<evidence type="ECO:0000313" key="4">
    <source>
        <dbReference type="EMBL" id="QTD48658.1"/>
    </source>
</evidence>
<evidence type="ECO:0000313" key="5">
    <source>
        <dbReference type="Proteomes" id="UP000663929"/>
    </source>
</evidence>
<keyword evidence="5" id="KW-1185">Reference proteome</keyword>
<feature type="domain" description="TonB C-terminal" evidence="3">
    <location>
        <begin position="423"/>
        <end position="501"/>
    </location>
</feature>
<dbReference type="RefSeq" id="WP_237378310.1">
    <property type="nucleotide sequence ID" value="NZ_CP071793.1"/>
</dbReference>
<dbReference type="Pfam" id="PF03544">
    <property type="entry name" value="TonB_C"/>
    <property type="match status" value="1"/>
</dbReference>
<dbReference type="InterPro" id="IPR002110">
    <property type="entry name" value="Ankyrin_rpt"/>
</dbReference>
<organism evidence="4 5">
    <name type="scientific">Sulfidibacter corallicola</name>
    <dbReference type="NCBI Taxonomy" id="2818388"/>
    <lineage>
        <taxon>Bacteria</taxon>
        <taxon>Pseudomonadati</taxon>
        <taxon>Acidobacteriota</taxon>
        <taxon>Holophagae</taxon>
        <taxon>Acanthopleuribacterales</taxon>
        <taxon>Acanthopleuribacteraceae</taxon>
        <taxon>Sulfidibacter</taxon>
    </lineage>
</organism>
<dbReference type="Gene3D" id="3.30.1150.10">
    <property type="match status" value="1"/>
</dbReference>
<dbReference type="InterPro" id="IPR036770">
    <property type="entry name" value="Ankyrin_rpt-contain_sf"/>
</dbReference>
<feature type="repeat" description="ANK" evidence="1">
    <location>
        <begin position="301"/>
        <end position="333"/>
    </location>
</feature>
<dbReference type="Proteomes" id="UP000663929">
    <property type="component" value="Chromosome"/>
</dbReference>
<keyword evidence="2" id="KW-0732">Signal</keyword>
<keyword evidence="1" id="KW-0040">ANK repeat</keyword>
<evidence type="ECO:0000256" key="2">
    <source>
        <dbReference type="SAM" id="SignalP"/>
    </source>
</evidence>
<reference evidence="4" key="1">
    <citation type="submission" date="2021-03" db="EMBL/GenBank/DDBJ databases">
        <title>Acanthopleuribacteraceae sp. M133.</title>
        <authorList>
            <person name="Wang G."/>
        </authorList>
    </citation>
    <scope>NUCLEOTIDE SEQUENCE</scope>
    <source>
        <strain evidence="4">M133</strain>
    </source>
</reference>
<dbReference type="SUPFAM" id="SSF74653">
    <property type="entry name" value="TolA/TonB C-terminal domain"/>
    <property type="match status" value="1"/>
</dbReference>
<feature type="repeat" description="ANK" evidence="1">
    <location>
        <begin position="76"/>
        <end position="108"/>
    </location>
</feature>
<dbReference type="PANTHER" id="PTHR24133:SF40">
    <property type="entry name" value="ANKYRIN REPEAT DOMAIN 44"/>
    <property type="match status" value="1"/>
</dbReference>